<comment type="caution">
    <text evidence="1">The sequence shown here is derived from an EMBL/GenBank/DDBJ whole genome shotgun (WGS) entry which is preliminary data.</text>
</comment>
<dbReference type="Proteomes" id="UP001597296">
    <property type="component" value="Unassembled WGS sequence"/>
</dbReference>
<proteinExistence type="predicted"/>
<evidence type="ECO:0000313" key="2">
    <source>
        <dbReference type="Proteomes" id="UP001597296"/>
    </source>
</evidence>
<dbReference type="EMBL" id="JBHUIY010000024">
    <property type="protein sequence ID" value="MFD2234610.1"/>
    <property type="molecule type" value="Genomic_DNA"/>
</dbReference>
<sequence length="194" mass="21897">MSSTRDKILFISREKAESLLISVGLRIGGWNQLAEMDGVLSRHIQFHPGRGQSELYVLARHLSKWVARNGWVLIHFDNSTLPLDVEIDTVSFIFLAPGERWDITRQRIILVDSGDAANNHEAVSLMIFFGLMFEWHFYLAGEHAEPGRRLGILDGTVYFFGQTDALAEAGELIEQVTHTPLTLPDGYYTARPLT</sequence>
<dbReference type="RefSeq" id="WP_377316995.1">
    <property type="nucleotide sequence ID" value="NZ_JBHUIY010000024.1"/>
</dbReference>
<protein>
    <submittedName>
        <fullName evidence="1">Uncharacterized protein</fullName>
    </submittedName>
</protein>
<evidence type="ECO:0000313" key="1">
    <source>
        <dbReference type="EMBL" id="MFD2234610.1"/>
    </source>
</evidence>
<organism evidence="1 2">
    <name type="scientific">Phaeospirillum tilakii</name>
    <dbReference type="NCBI Taxonomy" id="741673"/>
    <lineage>
        <taxon>Bacteria</taxon>
        <taxon>Pseudomonadati</taxon>
        <taxon>Pseudomonadota</taxon>
        <taxon>Alphaproteobacteria</taxon>
        <taxon>Rhodospirillales</taxon>
        <taxon>Rhodospirillaceae</taxon>
        <taxon>Phaeospirillum</taxon>
    </lineage>
</organism>
<name>A0ABW5CES1_9PROT</name>
<reference evidence="2" key="1">
    <citation type="journal article" date="2019" name="Int. J. Syst. Evol. Microbiol.">
        <title>The Global Catalogue of Microorganisms (GCM) 10K type strain sequencing project: providing services to taxonomists for standard genome sequencing and annotation.</title>
        <authorList>
            <consortium name="The Broad Institute Genomics Platform"/>
            <consortium name="The Broad Institute Genome Sequencing Center for Infectious Disease"/>
            <person name="Wu L."/>
            <person name="Ma J."/>
        </authorList>
    </citation>
    <scope>NUCLEOTIDE SEQUENCE [LARGE SCALE GENOMIC DNA]</scope>
    <source>
        <strain evidence="2">KCTC 15012</strain>
    </source>
</reference>
<keyword evidence="2" id="KW-1185">Reference proteome</keyword>
<accession>A0ABW5CES1</accession>
<gene>
    <name evidence="1" type="ORF">ACFSNB_12405</name>
</gene>